<dbReference type="Pfam" id="PF01315">
    <property type="entry name" value="Ald_Xan_dh_C"/>
    <property type="match status" value="1"/>
</dbReference>
<dbReference type="SUPFAM" id="SSF54665">
    <property type="entry name" value="CO dehydrogenase molybdoprotein N-domain-like"/>
    <property type="match status" value="1"/>
</dbReference>
<keyword evidence="1" id="KW-0500">Molybdenum</keyword>
<feature type="domain" description="Aldehyde oxidase/xanthine dehydrogenase a/b hammerhead" evidence="3">
    <location>
        <begin position="17"/>
        <end position="130"/>
    </location>
</feature>
<dbReference type="GO" id="GO:0004854">
    <property type="term" value="F:xanthine dehydrogenase activity"/>
    <property type="evidence" value="ECO:0007669"/>
    <property type="project" value="UniProtKB-EC"/>
</dbReference>
<dbReference type="InterPro" id="IPR000674">
    <property type="entry name" value="Ald_Oxase/Xan_DH_a/b"/>
</dbReference>
<dbReference type="GO" id="GO:0005506">
    <property type="term" value="F:iron ion binding"/>
    <property type="evidence" value="ECO:0007669"/>
    <property type="project" value="InterPro"/>
</dbReference>
<proteinExistence type="predicted"/>
<dbReference type="OrthoDB" id="135295at2"/>
<gene>
    <name evidence="4" type="primary">xdhA_2</name>
    <name evidence="4" type="ORF">BG845_06221</name>
</gene>
<dbReference type="Gene3D" id="3.90.1170.50">
    <property type="entry name" value="Aldehyde oxidase/xanthine dehydrogenase, a/b hammerhead"/>
    <property type="match status" value="1"/>
</dbReference>
<keyword evidence="5" id="KW-1185">Reference proteome</keyword>
<dbReference type="SMART" id="SM01008">
    <property type="entry name" value="Ald_Xan_dh_C"/>
    <property type="match status" value="1"/>
</dbReference>
<evidence type="ECO:0000259" key="3">
    <source>
        <dbReference type="SMART" id="SM01008"/>
    </source>
</evidence>
<dbReference type="EMBL" id="MIGB01000055">
    <property type="protein sequence ID" value="OSY35247.1"/>
    <property type="molecule type" value="Genomic_DNA"/>
</dbReference>
<dbReference type="AlphaFoldDB" id="A0A1Y2MKR5"/>
<dbReference type="InterPro" id="IPR036856">
    <property type="entry name" value="Ald_Oxase/Xan_DH_a/b_sf"/>
</dbReference>
<dbReference type="SUPFAM" id="SSF56003">
    <property type="entry name" value="Molybdenum cofactor-binding domain"/>
    <property type="match status" value="1"/>
</dbReference>
<dbReference type="PANTHER" id="PTHR11908">
    <property type="entry name" value="XANTHINE DEHYDROGENASE"/>
    <property type="match status" value="1"/>
</dbReference>
<dbReference type="InterPro" id="IPR016208">
    <property type="entry name" value="Ald_Oxase/xanthine_DH-like"/>
</dbReference>
<dbReference type="RefSeq" id="WP_085916283.1">
    <property type="nucleotide sequence ID" value="NZ_AP018920.1"/>
</dbReference>
<keyword evidence="2 4" id="KW-0560">Oxidoreductase</keyword>
<dbReference type="InterPro" id="IPR008274">
    <property type="entry name" value="AldOxase/xan_DH_MoCoBD1"/>
</dbReference>
<evidence type="ECO:0000256" key="1">
    <source>
        <dbReference type="ARBA" id="ARBA00022505"/>
    </source>
</evidence>
<dbReference type="Pfam" id="PF20256">
    <property type="entry name" value="MoCoBD_2"/>
    <property type="match status" value="1"/>
</dbReference>
<comment type="caution">
    <text evidence="4">The sequence shown here is derived from an EMBL/GenBank/DDBJ whole genome shotgun (WGS) entry which is preliminary data.</text>
</comment>
<dbReference type="Gene3D" id="3.30.365.10">
    <property type="entry name" value="Aldehyde oxidase/xanthine dehydrogenase, molybdopterin binding domain"/>
    <property type="match status" value="4"/>
</dbReference>
<name>A0A1Y2MKR5_PSEAH</name>
<reference evidence="4 5" key="1">
    <citation type="submission" date="2016-09" db="EMBL/GenBank/DDBJ databases">
        <title>Pseudonocardia autotrophica DSM535, a candidate organism with high potential of specific P450 cytochromes.</title>
        <authorList>
            <person name="Grumaz C."/>
            <person name="Vainshtein Y."/>
            <person name="Kirstahler P."/>
            <person name="Sohn K."/>
        </authorList>
    </citation>
    <scope>NUCLEOTIDE SEQUENCE [LARGE SCALE GENOMIC DNA]</scope>
    <source>
        <strain evidence="4 5">DSM 535</strain>
    </source>
</reference>
<dbReference type="PANTHER" id="PTHR11908:SF132">
    <property type="entry name" value="ALDEHYDE OXIDASE 1-RELATED"/>
    <property type="match status" value="1"/>
</dbReference>
<dbReference type="STRING" id="2074.BG845_06221"/>
<dbReference type="InterPro" id="IPR046867">
    <property type="entry name" value="AldOxase/xan_DH_MoCoBD2"/>
</dbReference>
<dbReference type="EC" id="1.17.1.4" evidence="4"/>
<evidence type="ECO:0000256" key="2">
    <source>
        <dbReference type="ARBA" id="ARBA00023002"/>
    </source>
</evidence>
<organism evidence="4 5">
    <name type="scientific">Pseudonocardia autotrophica</name>
    <name type="common">Amycolata autotrophica</name>
    <name type="synonym">Nocardia autotrophica</name>
    <dbReference type="NCBI Taxonomy" id="2074"/>
    <lineage>
        <taxon>Bacteria</taxon>
        <taxon>Bacillati</taxon>
        <taxon>Actinomycetota</taxon>
        <taxon>Actinomycetes</taxon>
        <taxon>Pseudonocardiales</taxon>
        <taxon>Pseudonocardiaceae</taxon>
        <taxon>Pseudonocardia</taxon>
    </lineage>
</organism>
<dbReference type="Pfam" id="PF02738">
    <property type="entry name" value="MoCoBD_1"/>
    <property type="match status" value="1"/>
</dbReference>
<evidence type="ECO:0000313" key="4">
    <source>
        <dbReference type="EMBL" id="OSY35247.1"/>
    </source>
</evidence>
<dbReference type="InterPro" id="IPR037165">
    <property type="entry name" value="AldOxase/xan_DH_Mopterin-bd_sf"/>
</dbReference>
<protein>
    <submittedName>
        <fullName evidence="4">Xanthine dehydrogenase molybdenum-binding subunit</fullName>
        <ecNumber evidence="4">1.17.1.4</ecNumber>
    </submittedName>
</protein>
<sequence length="709" mass="73534">MTAGNTVARVDGPEKVTGRARYAVEYQLPGTAYAWPVGSTVAAGTLRSVDVEAALAVPGVVAVLTHDNVVRLDPAGPISPAHGAAVPDLLLLQDREIVFRGQIVAAVIAESAEAAREGASRVEATVDERPASLHLSVGDPGAVVPEMTNDLSPGRTARGDADAELAAAPVQLDLCYDTAAQFAMPMEPHAATATWDGDRLTVYCSDQGPNWTAVTLAGLLGLPETDVEVVADYVGGGFGSKAAPRPPIMLAVLAAKLVGRPVAVALDRPQSAPLATYRSPSRQRVRMGATDDGRITALIHEVTGQTSRLIPYVDQTATMSRTLYDVPHVRTVSSTLPLDVATPGWVRAPGEAPGMFALESAVDELAVHLGIDPVELRARNEPAVDPGTGYPFSSRRLVDCLRHGADAFGWFELSAGPWESAHGRFRHGVGVAAASYPVIIFPSRASASIDAAGTVVVEIAAADIGTGARTVLHQLAAEALDRPMSSIELRMGRSSGPAAPFAGGSMGTGSWGWAVQGACEALTKELATAGGRVPAEGLRVVHDTTADVGALGAYNRHSYGAQFAQVRVDRFTGETRVERLLGVYAAGRIVNPATARSQVVGAMTMGLGMALMEAGETDEVLGGWATQDLASYHVPAHADVGDLDAVFLPERDEHIGSVGGKGVGEIGIVGVAAAITNAVAHATGVRVRSLPATPDKLLPGLLDPAAPRR</sequence>
<evidence type="ECO:0000313" key="5">
    <source>
        <dbReference type="Proteomes" id="UP000194360"/>
    </source>
</evidence>
<accession>A0A1Y2MKR5</accession>
<dbReference type="Proteomes" id="UP000194360">
    <property type="component" value="Unassembled WGS sequence"/>
</dbReference>